<evidence type="ECO:0000256" key="1">
    <source>
        <dbReference type="SAM" id="MobiDB-lite"/>
    </source>
</evidence>
<feature type="compositionally biased region" description="Basic residues" evidence="1">
    <location>
        <begin position="372"/>
        <end position="383"/>
    </location>
</feature>
<dbReference type="PANTHER" id="PTHR13237:SF9">
    <property type="entry name" value="NEUROGUIDIN"/>
    <property type="match status" value="1"/>
</dbReference>
<comment type="caution">
    <text evidence="2">The sequence shown here is derived from an EMBL/GenBank/DDBJ whole genome shotgun (WGS) entry which is preliminary data.</text>
</comment>
<protein>
    <recommendedName>
        <fullName evidence="4">Neuroguidin</fullName>
    </recommendedName>
</protein>
<accession>A0A2R6P017</accession>
<name>A0A2R6P017_9APHY</name>
<feature type="compositionally biased region" description="Basic and acidic residues" evidence="1">
    <location>
        <begin position="177"/>
        <end position="187"/>
    </location>
</feature>
<evidence type="ECO:0008006" key="4">
    <source>
        <dbReference type="Google" id="ProtNLM"/>
    </source>
</evidence>
<dbReference type="STRING" id="98765.A0A2R6P017"/>
<reference evidence="2 3" key="1">
    <citation type="submission" date="2018-02" db="EMBL/GenBank/DDBJ databases">
        <title>Genome sequence of the basidiomycete white-rot fungus Phlebia centrifuga.</title>
        <authorList>
            <person name="Granchi Z."/>
            <person name="Peng M."/>
            <person name="de Vries R.P."/>
            <person name="Hilden K."/>
            <person name="Makela M.R."/>
            <person name="Grigoriev I."/>
            <person name="Riley R."/>
        </authorList>
    </citation>
    <scope>NUCLEOTIDE SEQUENCE [LARGE SCALE GENOMIC DNA]</scope>
    <source>
        <strain evidence="2 3">FBCC195</strain>
    </source>
</reference>
<dbReference type="GO" id="GO:0000462">
    <property type="term" value="P:maturation of SSU-rRNA from tricistronic rRNA transcript (SSU-rRNA, 5.8S rRNA, LSU-rRNA)"/>
    <property type="evidence" value="ECO:0007669"/>
    <property type="project" value="TreeGrafter"/>
</dbReference>
<feature type="region of interest" description="Disordered" evidence="1">
    <location>
        <begin position="152"/>
        <end position="217"/>
    </location>
</feature>
<dbReference type="PANTHER" id="PTHR13237">
    <property type="entry name" value="SOMETHING ABOUT SILENCING PROTEIN 10-RELATED"/>
    <property type="match status" value="1"/>
</dbReference>
<feature type="compositionally biased region" description="Basic and acidic residues" evidence="1">
    <location>
        <begin position="325"/>
        <end position="348"/>
    </location>
</feature>
<dbReference type="InterPro" id="IPR007146">
    <property type="entry name" value="Sas10/Utp3/C1D"/>
</dbReference>
<organism evidence="2 3">
    <name type="scientific">Hermanssonia centrifuga</name>
    <dbReference type="NCBI Taxonomy" id="98765"/>
    <lineage>
        <taxon>Eukaryota</taxon>
        <taxon>Fungi</taxon>
        <taxon>Dikarya</taxon>
        <taxon>Basidiomycota</taxon>
        <taxon>Agaricomycotina</taxon>
        <taxon>Agaricomycetes</taxon>
        <taxon>Polyporales</taxon>
        <taxon>Meruliaceae</taxon>
        <taxon>Hermanssonia</taxon>
    </lineage>
</organism>
<dbReference type="Proteomes" id="UP000186601">
    <property type="component" value="Unassembled WGS sequence"/>
</dbReference>
<dbReference type="AlphaFoldDB" id="A0A2R6P017"/>
<dbReference type="Pfam" id="PF04000">
    <property type="entry name" value="Sas10_Utp3"/>
    <property type="match status" value="1"/>
</dbReference>
<dbReference type="EMBL" id="MLYV02000604">
    <property type="protein sequence ID" value="PSR81913.1"/>
    <property type="molecule type" value="Genomic_DNA"/>
</dbReference>
<dbReference type="GO" id="GO:0032040">
    <property type="term" value="C:small-subunit processome"/>
    <property type="evidence" value="ECO:0007669"/>
    <property type="project" value="TreeGrafter"/>
</dbReference>
<evidence type="ECO:0000313" key="2">
    <source>
        <dbReference type="EMBL" id="PSR81913.1"/>
    </source>
</evidence>
<dbReference type="OrthoDB" id="203440at2759"/>
<evidence type="ECO:0000313" key="3">
    <source>
        <dbReference type="Proteomes" id="UP000186601"/>
    </source>
</evidence>
<sequence>MSITASSPVEHEADVLEYCGTLDEMKGSMSSVRDVVKSLQQKLDASELDTKDGISLLSAKAQVMVSYLQSLALLSARRALGHSLTEKSPPTSSFASSSRLARGSGVGDRVDAMIEGRMVLEKIKVLEGRMRYQIEKLVRVAEEAPDAAHNIANDPLAFRPNPDNLLNQGMSSEDEGDTRQEDGDRGRGGIYRPPKLAAMPYTEPSKNKEKKRRGPVPSALTSLNHFDPSMPHIESTSGLGSTPALMSGRAKELQRMTEFEEENMTRLVMKKRDARRREQDEADIALGGIGGSSRGGRGGGLEAEFGDILRSVGRSRGGVVGDGYEELRQKGKKASVLDRSRTRGRDDALDNLGEDEPRQRKRSRFDKEVKASKKRTSAKTTRR</sequence>
<feature type="region of interest" description="Disordered" evidence="1">
    <location>
        <begin position="272"/>
        <end position="383"/>
    </location>
</feature>
<feature type="compositionally biased region" description="Gly residues" evidence="1">
    <location>
        <begin position="287"/>
        <end position="301"/>
    </location>
</feature>
<proteinExistence type="predicted"/>
<keyword evidence="3" id="KW-1185">Reference proteome</keyword>
<gene>
    <name evidence="2" type="ORF">PHLCEN_2v6208</name>
</gene>